<feature type="region of interest" description="Disordered" evidence="1">
    <location>
        <begin position="97"/>
        <end position="117"/>
    </location>
</feature>
<reference evidence="2 3" key="1">
    <citation type="submission" date="2024-07" db="EMBL/GenBank/DDBJ databases">
        <title>Section-level genome sequencing and comparative genomics of Aspergillus sections Usti and Cavernicolus.</title>
        <authorList>
            <consortium name="Lawrence Berkeley National Laboratory"/>
            <person name="Nybo J.L."/>
            <person name="Vesth T.C."/>
            <person name="Theobald S."/>
            <person name="Frisvad J.C."/>
            <person name="Larsen T.O."/>
            <person name="Kjaerboelling I."/>
            <person name="Rothschild-Mancinelli K."/>
            <person name="Lyhne E.K."/>
            <person name="Kogle M.E."/>
            <person name="Barry K."/>
            <person name="Clum A."/>
            <person name="Na H."/>
            <person name="Ledsgaard L."/>
            <person name="Lin J."/>
            <person name="Lipzen A."/>
            <person name="Kuo A."/>
            <person name="Riley R."/>
            <person name="Mondo S."/>
            <person name="Labutti K."/>
            <person name="Haridas S."/>
            <person name="Pangalinan J."/>
            <person name="Salamov A.A."/>
            <person name="Simmons B.A."/>
            <person name="Magnuson J.K."/>
            <person name="Chen J."/>
            <person name="Drula E."/>
            <person name="Henrissat B."/>
            <person name="Wiebenga A."/>
            <person name="Lubbers R.J."/>
            <person name="Gomes A.C."/>
            <person name="Makela M.R."/>
            <person name="Stajich J."/>
            <person name="Grigoriev I.V."/>
            <person name="Mortensen U.H."/>
            <person name="De Vries R.P."/>
            <person name="Baker S.E."/>
            <person name="Andersen M.R."/>
        </authorList>
    </citation>
    <scope>NUCLEOTIDE SEQUENCE [LARGE SCALE GENOMIC DNA]</scope>
    <source>
        <strain evidence="2 3">CBS 588.65</strain>
    </source>
</reference>
<comment type="caution">
    <text evidence="2">The sequence shown here is derived from an EMBL/GenBank/DDBJ whole genome shotgun (WGS) entry which is preliminary data.</text>
</comment>
<proteinExistence type="predicted"/>
<dbReference type="Proteomes" id="UP001610334">
    <property type="component" value="Unassembled WGS sequence"/>
</dbReference>
<evidence type="ECO:0000256" key="1">
    <source>
        <dbReference type="SAM" id="MobiDB-lite"/>
    </source>
</evidence>
<gene>
    <name evidence="2" type="ORF">BJX63DRAFT_259477</name>
</gene>
<protein>
    <submittedName>
        <fullName evidence="2">Uncharacterized protein</fullName>
    </submittedName>
</protein>
<evidence type="ECO:0000313" key="3">
    <source>
        <dbReference type="Proteomes" id="UP001610334"/>
    </source>
</evidence>
<name>A0ABR4I0B4_9EURO</name>
<organism evidence="2 3">
    <name type="scientific">Aspergillus granulosus</name>
    <dbReference type="NCBI Taxonomy" id="176169"/>
    <lineage>
        <taxon>Eukaryota</taxon>
        <taxon>Fungi</taxon>
        <taxon>Dikarya</taxon>
        <taxon>Ascomycota</taxon>
        <taxon>Pezizomycotina</taxon>
        <taxon>Eurotiomycetes</taxon>
        <taxon>Eurotiomycetidae</taxon>
        <taxon>Eurotiales</taxon>
        <taxon>Aspergillaceae</taxon>
        <taxon>Aspergillus</taxon>
        <taxon>Aspergillus subgen. Nidulantes</taxon>
    </lineage>
</organism>
<evidence type="ECO:0000313" key="2">
    <source>
        <dbReference type="EMBL" id="KAL2821193.1"/>
    </source>
</evidence>
<sequence length="242" mass="26738">MGCRWCRWEGSDLRVPRLWALHGLRLVGFAPVRQELPSLDQAVLLECLAIAKAFLMILAACRAKGQKMSIFDGIYKNIKISTISNVFPTLKPFAGHNKDPPPAPLTGPCDSHRAPPGASFPSLQGKGKFSRLHSASHLRLVFRRCAYFRCRITAPYSHLSCSIGMGACATAFKPDRDVGCARADRIEDDNMRRITALGIPVPSISCIANLPPVSCSLRLRPHAHRVLRERIMALLLLISHSH</sequence>
<accession>A0ABR4I0B4</accession>
<dbReference type="EMBL" id="JBFXLT010000005">
    <property type="protein sequence ID" value="KAL2821193.1"/>
    <property type="molecule type" value="Genomic_DNA"/>
</dbReference>
<keyword evidence="3" id="KW-1185">Reference proteome</keyword>